<dbReference type="CDD" id="cd00200">
    <property type="entry name" value="WD40"/>
    <property type="match status" value="1"/>
</dbReference>
<feature type="repeat" description="WD" evidence="7">
    <location>
        <begin position="138"/>
        <end position="179"/>
    </location>
</feature>
<dbReference type="SUPFAM" id="SSF50978">
    <property type="entry name" value="WD40 repeat-like"/>
    <property type="match status" value="1"/>
</dbReference>
<reference evidence="8" key="1">
    <citation type="submission" date="2018-03" db="EMBL/GenBank/DDBJ databases">
        <authorList>
            <person name="Guldener U."/>
        </authorList>
    </citation>
    <scope>NUCLEOTIDE SEQUENCE</scope>
</reference>
<proteinExistence type="inferred from homology"/>
<comment type="similarity">
    <text evidence="4">Belongs to the WD repeat MDV1/CAF4 family.</text>
</comment>
<dbReference type="PROSITE" id="PS00678">
    <property type="entry name" value="WD_REPEATS_1"/>
    <property type="match status" value="3"/>
</dbReference>
<keyword evidence="9" id="KW-1185">Reference proteome</keyword>
<dbReference type="Pfam" id="PF00400">
    <property type="entry name" value="WD40"/>
    <property type="match status" value="3"/>
</dbReference>
<dbReference type="PRINTS" id="PR00320">
    <property type="entry name" value="GPROTEINBRPT"/>
</dbReference>
<dbReference type="PANTHER" id="PTHR22847:SF637">
    <property type="entry name" value="WD REPEAT DOMAIN 5B"/>
    <property type="match status" value="1"/>
</dbReference>
<evidence type="ECO:0000256" key="2">
    <source>
        <dbReference type="ARBA" id="ARBA00022737"/>
    </source>
</evidence>
<organism evidence="8 9">
    <name type="scientific">Fusarium torulosum</name>
    <dbReference type="NCBI Taxonomy" id="33205"/>
    <lineage>
        <taxon>Eukaryota</taxon>
        <taxon>Fungi</taxon>
        <taxon>Dikarya</taxon>
        <taxon>Ascomycota</taxon>
        <taxon>Pezizomycotina</taxon>
        <taxon>Sordariomycetes</taxon>
        <taxon>Hypocreomycetidae</taxon>
        <taxon>Hypocreales</taxon>
        <taxon>Nectriaceae</taxon>
        <taxon>Fusarium</taxon>
    </lineage>
</organism>
<dbReference type="Gene3D" id="2.130.10.10">
    <property type="entry name" value="YVTN repeat-like/Quinoprotein amine dehydrogenase"/>
    <property type="match status" value="2"/>
</dbReference>
<feature type="repeat" description="WD" evidence="7">
    <location>
        <begin position="180"/>
        <end position="221"/>
    </location>
</feature>
<feature type="repeat" description="WD" evidence="7">
    <location>
        <begin position="96"/>
        <end position="137"/>
    </location>
</feature>
<dbReference type="InterPro" id="IPR001680">
    <property type="entry name" value="WD40_rpt"/>
</dbReference>
<evidence type="ECO:0000256" key="6">
    <source>
        <dbReference type="ARBA" id="ARBA00043913"/>
    </source>
</evidence>
<dbReference type="AlphaFoldDB" id="A0AAE8M1J1"/>
<evidence type="ECO:0000256" key="5">
    <source>
        <dbReference type="ARBA" id="ARBA00039789"/>
    </source>
</evidence>
<gene>
    <name evidence="8" type="ORF">FTOL_02140</name>
</gene>
<dbReference type="GO" id="GO:1990234">
    <property type="term" value="C:transferase complex"/>
    <property type="evidence" value="ECO:0007669"/>
    <property type="project" value="UniProtKB-ARBA"/>
</dbReference>
<dbReference type="InterPro" id="IPR020472">
    <property type="entry name" value="WD40_PAC1"/>
</dbReference>
<evidence type="ECO:0000256" key="1">
    <source>
        <dbReference type="ARBA" id="ARBA00022574"/>
    </source>
</evidence>
<comment type="function">
    <text evidence="6">Involved in mitochondrial fission. Acts as an adapter protein required to form mitochondrial fission complexes. Formation of these complexes is required to promote constriction and fission of the mitochondrial compartment at a late step in mitochondrial division.</text>
</comment>
<keyword evidence="2" id="KW-0677">Repeat</keyword>
<dbReference type="Proteomes" id="UP001187734">
    <property type="component" value="Unassembled WGS sequence"/>
</dbReference>
<protein>
    <recommendedName>
        <fullName evidence="5">Mitochondrial division protein 1</fullName>
    </recommendedName>
</protein>
<dbReference type="InterPro" id="IPR036322">
    <property type="entry name" value="WD40_repeat_dom_sf"/>
</dbReference>
<name>A0AAE8M1J1_9HYPO</name>
<dbReference type="GO" id="GO:0005634">
    <property type="term" value="C:nucleus"/>
    <property type="evidence" value="ECO:0007669"/>
    <property type="project" value="TreeGrafter"/>
</dbReference>
<dbReference type="EMBL" id="ONZP01000060">
    <property type="protein sequence ID" value="SPJ72412.1"/>
    <property type="molecule type" value="Genomic_DNA"/>
</dbReference>
<keyword evidence="1 7" id="KW-0853">WD repeat</keyword>
<evidence type="ECO:0000313" key="9">
    <source>
        <dbReference type="Proteomes" id="UP001187734"/>
    </source>
</evidence>
<evidence type="ECO:0000256" key="3">
    <source>
        <dbReference type="ARBA" id="ARBA00023054"/>
    </source>
</evidence>
<dbReference type="PROSITE" id="PS50294">
    <property type="entry name" value="WD_REPEATS_REGION"/>
    <property type="match status" value="3"/>
</dbReference>
<dbReference type="InterPro" id="IPR019775">
    <property type="entry name" value="WD40_repeat_CS"/>
</dbReference>
<dbReference type="PANTHER" id="PTHR22847">
    <property type="entry name" value="WD40 REPEAT PROTEIN"/>
    <property type="match status" value="1"/>
</dbReference>
<dbReference type="SMART" id="SM00320">
    <property type="entry name" value="WD40"/>
    <property type="match status" value="3"/>
</dbReference>
<keyword evidence="3" id="KW-0175">Coiled coil</keyword>
<evidence type="ECO:0000256" key="4">
    <source>
        <dbReference type="ARBA" id="ARBA00038415"/>
    </source>
</evidence>
<comment type="caution">
    <text evidence="8">The sequence shown here is derived from an EMBL/GenBank/DDBJ whole genome shotgun (WGS) entry which is preliminary data.</text>
</comment>
<dbReference type="PROSITE" id="PS50082">
    <property type="entry name" value="WD_REPEATS_2"/>
    <property type="match status" value="3"/>
</dbReference>
<accession>A0AAE8M1J1</accession>
<evidence type="ECO:0000256" key="7">
    <source>
        <dbReference type="PROSITE-ProRule" id="PRU00221"/>
    </source>
</evidence>
<dbReference type="InterPro" id="IPR015943">
    <property type="entry name" value="WD40/YVTN_repeat-like_dom_sf"/>
</dbReference>
<evidence type="ECO:0000313" key="8">
    <source>
        <dbReference type="EMBL" id="SPJ72412.1"/>
    </source>
</evidence>
<sequence>MSLLGRVKEYLDSLRSLARWLENREDSSLSTFVADAVRFVQAYFSVIAGAPLQIYICLMFAPSESVMRRTFEHTIPKWIINLPKVKENWDAYLLTLEGHGSLIRSVVFSHDSNRVASGSDDETIRIWNAETGEYERVLEGHSNEVSSVVFSHDSKRVASGSDDKTIRIWNAETCECERVLEGHSSYVNSVVFSHDSKKVTSGSYDMTIRIWNAETDECEYVVPLDTYTHVISFTPDSCGIVTNCGVFTLTDGLQSRIRSAMPSQFWETPILACAESTWVTAAGKDLLWLPPECRNGVAAVSGSTFVIGCQSGRVVLLEISIADMEQWTST</sequence>